<dbReference type="RefSeq" id="WP_224039282.1">
    <property type="nucleotide sequence ID" value="NZ_CAJZAH010000001.1"/>
</dbReference>
<protein>
    <recommendedName>
        <fullName evidence="3">TetR family transcriptional regulator</fullName>
    </recommendedName>
</protein>
<evidence type="ECO:0000313" key="2">
    <source>
        <dbReference type="Proteomes" id="UP000721236"/>
    </source>
</evidence>
<proteinExistence type="predicted"/>
<gene>
    <name evidence="1" type="ORF">LMG21510_00345</name>
</gene>
<dbReference type="SUPFAM" id="SSF48498">
    <property type="entry name" value="Tetracyclin repressor-like, C-terminal domain"/>
    <property type="match status" value="1"/>
</dbReference>
<keyword evidence="2" id="KW-1185">Reference proteome</keyword>
<comment type="caution">
    <text evidence="1">The sequence shown here is derived from an EMBL/GenBank/DDBJ whole genome shotgun (WGS) entry which is preliminary data.</text>
</comment>
<dbReference type="Proteomes" id="UP000721236">
    <property type="component" value="Unassembled WGS sequence"/>
</dbReference>
<accession>A0ABM8WG69</accession>
<sequence length="79" mass="8728">MLIEQVVRPFHDAFVPLLIDAIDAGEIPRQDPDIMFTMLANGISTTVPYSHVLSPFSSLPRDAMEFKRAVLKTALAMLG</sequence>
<organism evidence="1 2">
    <name type="scientific">Cupriavidus respiraculi</name>
    <dbReference type="NCBI Taxonomy" id="195930"/>
    <lineage>
        <taxon>Bacteria</taxon>
        <taxon>Pseudomonadati</taxon>
        <taxon>Pseudomonadota</taxon>
        <taxon>Betaproteobacteria</taxon>
        <taxon>Burkholderiales</taxon>
        <taxon>Burkholderiaceae</taxon>
        <taxon>Cupriavidus</taxon>
    </lineage>
</organism>
<dbReference type="InterPro" id="IPR036271">
    <property type="entry name" value="Tet_transcr_reg_TetR-rel_C_sf"/>
</dbReference>
<evidence type="ECO:0000313" key="1">
    <source>
        <dbReference type="EMBL" id="CAG9166334.1"/>
    </source>
</evidence>
<name>A0ABM8WG69_9BURK</name>
<reference evidence="1 2" key="1">
    <citation type="submission" date="2021-08" db="EMBL/GenBank/DDBJ databases">
        <authorList>
            <person name="Peeters C."/>
        </authorList>
    </citation>
    <scope>NUCLEOTIDE SEQUENCE [LARGE SCALE GENOMIC DNA]</scope>
    <source>
        <strain evidence="1 2">LMG 21510</strain>
    </source>
</reference>
<evidence type="ECO:0008006" key="3">
    <source>
        <dbReference type="Google" id="ProtNLM"/>
    </source>
</evidence>
<dbReference type="EMBL" id="CAJZAH010000001">
    <property type="protein sequence ID" value="CAG9166334.1"/>
    <property type="molecule type" value="Genomic_DNA"/>
</dbReference>